<dbReference type="SUPFAM" id="SSF49482">
    <property type="entry name" value="Aromatic compound dioxygenase"/>
    <property type="match status" value="1"/>
</dbReference>
<evidence type="ECO:0000256" key="1">
    <source>
        <dbReference type="SAM" id="MobiDB-lite"/>
    </source>
</evidence>
<sequence>QEPTDDTTFLRGSQMTDRHGVVEFRTVFPGWYQGRAVHIHTKVHVDGKLTEDGYEGGHQCHTGQLYFEEKAVLASAEADPYRTNTTTRTTLDEDFIYPGGGAQGGLLKLRYKRGRIADGVAASLTVAVDPDATHDGSDAGGPQPTGSPSSSS</sequence>
<dbReference type="Proteomes" id="UP000675554">
    <property type="component" value="Unassembled WGS sequence"/>
</dbReference>
<gene>
    <name evidence="2" type="ORF">KDA82_37875</name>
</gene>
<keyword evidence="2" id="KW-0560">Oxidoreductase</keyword>
<dbReference type="PANTHER" id="PTHR34315:SF1">
    <property type="entry name" value="INTRADIOL RING-CLEAVAGE DIOXYGENASES DOMAIN-CONTAINING PROTEIN-RELATED"/>
    <property type="match status" value="1"/>
</dbReference>
<keyword evidence="3" id="KW-1185">Reference proteome</keyword>
<comment type="caution">
    <text evidence="2">The sequence shown here is derived from an EMBL/GenBank/DDBJ whole genome shotgun (WGS) entry which is preliminary data.</text>
</comment>
<reference evidence="2" key="1">
    <citation type="submission" date="2021-04" db="EMBL/GenBank/DDBJ databases">
        <title>Sequencing of actinobacteria type strains.</title>
        <authorList>
            <person name="Nguyen G.-S."/>
            <person name="Wentzel A."/>
        </authorList>
    </citation>
    <scope>NUCLEOTIDE SEQUENCE</scope>
    <source>
        <strain evidence="2">DSM 42095</strain>
    </source>
</reference>
<dbReference type="AlphaFoldDB" id="A0A8T4J5W7"/>
<dbReference type="EMBL" id="JAGSMN010001654">
    <property type="protein sequence ID" value="MBR7678632.1"/>
    <property type="molecule type" value="Genomic_DNA"/>
</dbReference>
<evidence type="ECO:0000313" key="2">
    <source>
        <dbReference type="EMBL" id="MBR7678632.1"/>
    </source>
</evidence>
<protein>
    <submittedName>
        <fullName evidence="2">Dioxygenase</fullName>
    </submittedName>
</protein>
<dbReference type="InterPro" id="IPR015889">
    <property type="entry name" value="Intradiol_dOase_core"/>
</dbReference>
<dbReference type="PANTHER" id="PTHR34315">
    <property type="match status" value="1"/>
</dbReference>
<feature type="region of interest" description="Disordered" evidence="1">
    <location>
        <begin position="129"/>
        <end position="152"/>
    </location>
</feature>
<proteinExistence type="predicted"/>
<dbReference type="Gene3D" id="2.60.130.10">
    <property type="entry name" value="Aromatic compound dioxygenase"/>
    <property type="match status" value="1"/>
</dbReference>
<dbReference type="GO" id="GO:0016702">
    <property type="term" value="F:oxidoreductase activity, acting on single donors with incorporation of molecular oxygen, incorporation of two atoms of oxygen"/>
    <property type="evidence" value="ECO:0007669"/>
    <property type="project" value="InterPro"/>
</dbReference>
<dbReference type="GO" id="GO:0005506">
    <property type="term" value="F:iron ion binding"/>
    <property type="evidence" value="ECO:0007669"/>
    <property type="project" value="InterPro"/>
</dbReference>
<feature type="compositionally biased region" description="Low complexity" evidence="1">
    <location>
        <begin position="140"/>
        <end position="152"/>
    </location>
</feature>
<feature type="non-terminal residue" evidence="2">
    <location>
        <position position="1"/>
    </location>
</feature>
<name>A0A8T4J5W7_9ACTN</name>
<keyword evidence="2" id="KW-0223">Dioxygenase</keyword>
<accession>A0A8T4J5W7</accession>
<organism evidence="2 3">
    <name type="scientific">Streptomyces daliensis</name>
    <dbReference type="NCBI Taxonomy" id="299421"/>
    <lineage>
        <taxon>Bacteria</taxon>
        <taxon>Bacillati</taxon>
        <taxon>Actinomycetota</taxon>
        <taxon>Actinomycetes</taxon>
        <taxon>Kitasatosporales</taxon>
        <taxon>Streptomycetaceae</taxon>
        <taxon>Streptomyces</taxon>
    </lineage>
</organism>
<evidence type="ECO:0000313" key="3">
    <source>
        <dbReference type="Proteomes" id="UP000675554"/>
    </source>
</evidence>